<keyword evidence="3" id="KW-1185">Reference proteome</keyword>
<dbReference type="Proteomes" id="UP001626536">
    <property type="component" value="Chromosome"/>
</dbReference>
<reference evidence="2 3" key="1">
    <citation type="submission" date="2023-10" db="EMBL/GenBank/DDBJ databases">
        <title>Novel methanotroph of the genus Methylocapsa from a subarctic wetland.</title>
        <authorList>
            <person name="Belova S.E."/>
            <person name="Oshkin I.Y."/>
            <person name="Miroshnikov K."/>
            <person name="Dedysh S.N."/>
        </authorList>
    </citation>
    <scope>NUCLEOTIDE SEQUENCE [LARGE SCALE GENOMIC DNA]</scope>
    <source>
        <strain evidence="2 3">RX1</strain>
    </source>
</reference>
<accession>A0ABZ0HP18</accession>
<gene>
    <name evidence="2" type="ORF">RZS28_12045</name>
</gene>
<name>A0ABZ0HP18_9HYPH</name>
<evidence type="ECO:0000313" key="3">
    <source>
        <dbReference type="Proteomes" id="UP001626536"/>
    </source>
</evidence>
<evidence type="ECO:0000313" key="2">
    <source>
        <dbReference type="EMBL" id="WOJ88551.1"/>
    </source>
</evidence>
<evidence type="ECO:0000256" key="1">
    <source>
        <dbReference type="SAM" id="MobiDB-lite"/>
    </source>
</evidence>
<sequence>MDHSADNADPNGEARNGGHDDGAGASASDGSNPSSSGSNEKSVAPSGRGKGLRPAPDAFSDLEPFFERVESSAGRGPWPRLEPLLSYGSHAALALCVMGFAWAAGSHFFGGPTQNALKATAIQDAARREAAESAEIRRATQKMSEDMRALKANLDGLRASVAQNQNSKDQHALEKGLDGLKTRLDAVKTETGAAIAELSGKVEHMQREPAAKLQQVVERLDRIERQTAAPVTTASIPASTATAKSAAPNRTQIMGAPPKPLSLPPETAEAPKKPQLITSWVVRDVYDGVALVENATGSLEVAPGETIPGAGTVKSIERRGAGWIVITSRGLVDSAHDVYLP</sequence>
<protein>
    <submittedName>
        <fullName evidence="2">Uncharacterized protein</fullName>
    </submittedName>
</protein>
<dbReference type="RefSeq" id="WP_407337989.1">
    <property type="nucleotide sequence ID" value="NZ_CP136862.1"/>
</dbReference>
<dbReference type="EMBL" id="CP136862">
    <property type="protein sequence ID" value="WOJ88551.1"/>
    <property type="molecule type" value="Genomic_DNA"/>
</dbReference>
<organism evidence="2 3">
    <name type="scientific">Methylocapsa polymorpha</name>
    <dbReference type="NCBI Taxonomy" id="3080828"/>
    <lineage>
        <taxon>Bacteria</taxon>
        <taxon>Pseudomonadati</taxon>
        <taxon>Pseudomonadota</taxon>
        <taxon>Alphaproteobacteria</taxon>
        <taxon>Hyphomicrobiales</taxon>
        <taxon>Beijerinckiaceae</taxon>
        <taxon>Methylocapsa</taxon>
    </lineage>
</organism>
<proteinExistence type="predicted"/>
<feature type="region of interest" description="Disordered" evidence="1">
    <location>
        <begin position="231"/>
        <end position="270"/>
    </location>
</feature>
<feature type="compositionally biased region" description="Low complexity" evidence="1">
    <location>
        <begin position="231"/>
        <end position="248"/>
    </location>
</feature>
<feature type="compositionally biased region" description="Low complexity" evidence="1">
    <location>
        <begin position="23"/>
        <end position="39"/>
    </location>
</feature>
<feature type="region of interest" description="Disordered" evidence="1">
    <location>
        <begin position="1"/>
        <end position="59"/>
    </location>
</feature>